<name>A0ABP8W7R2_9PSEU</name>
<feature type="compositionally biased region" description="Basic and acidic residues" evidence="1">
    <location>
        <begin position="107"/>
        <end position="122"/>
    </location>
</feature>
<sequence>MGSRESHPELPQAAPGCFGIERRAAGGPAHPARPGAVIRGPQRRPVPPPWQRVPGGNFEVQPVEQRGGDRDEVRADSVPRKCRRALPELPTRGGPERDSPKPTARLAEAHSATRGDSERESRGQAGRAGAISAAASGP</sequence>
<gene>
    <name evidence="2" type="ORF">GCM10023215_16050</name>
</gene>
<comment type="caution">
    <text evidence="2">The sequence shown here is derived from an EMBL/GenBank/DDBJ whole genome shotgun (WGS) entry which is preliminary data.</text>
</comment>
<evidence type="ECO:0000313" key="2">
    <source>
        <dbReference type="EMBL" id="GAA4682730.1"/>
    </source>
</evidence>
<feature type="compositionally biased region" description="Basic and acidic residues" evidence="1">
    <location>
        <begin position="66"/>
        <end position="79"/>
    </location>
</feature>
<reference evidence="3" key="1">
    <citation type="journal article" date="2019" name="Int. J. Syst. Evol. Microbiol.">
        <title>The Global Catalogue of Microorganisms (GCM) 10K type strain sequencing project: providing services to taxonomists for standard genome sequencing and annotation.</title>
        <authorList>
            <consortium name="The Broad Institute Genomics Platform"/>
            <consortium name="The Broad Institute Genome Sequencing Center for Infectious Disease"/>
            <person name="Wu L."/>
            <person name="Ma J."/>
        </authorList>
    </citation>
    <scope>NUCLEOTIDE SEQUENCE [LARGE SCALE GENOMIC DNA]</scope>
    <source>
        <strain evidence="3">JCM 18055</strain>
    </source>
</reference>
<protein>
    <submittedName>
        <fullName evidence="2">Uncharacterized protein</fullName>
    </submittedName>
</protein>
<evidence type="ECO:0000256" key="1">
    <source>
        <dbReference type="SAM" id="MobiDB-lite"/>
    </source>
</evidence>
<dbReference type="Proteomes" id="UP001500325">
    <property type="component" value="Unassembled WGS sequence"/>
</dbReference>
<feature type="compositionally biased region" description="Low complexity" evidence="1">
    <location>
        <begin position="123"/>
        <end position="138"/>
    </location>
</feature>
<feature type="compositionally biased region" description="Low complexity" evidence="1">
    <location>
        <begin position="25"/>
        <end position="40"/>
    </location>
</feature>
<accession>A0ABP8W7R2</accession>
<organism evidence="2 3">
    <name type="scientific">Pseudonocardia yuanmonensis</name>
    <dbReference type="NCBI Taxonomy" id="1095914"/>
    <lineage>
        <taxon>Bacteria</taxon>
        <taxon>Bacillati</taxon>
        <taxon>Actinomycetota</taxon>
        <taxon>Actinomycetes</taxon>
        <taxon>Pseudonocardiales</taxon>
        <taxon>Pseudonocardiaceae</taxon>
        <taxon>Pseudonocardia</taxon>
    </lineage>
</organism>
<evidence type="ECO:0000313" key="3">
    <source>
        <dbReference type="Proteomes" id="UP001500325"/>
    </source>
</evidence>
<dbReference type="EMBL" id="BAABIC010000004">
    <property type="protein sequence ID" value="GAA4682730.1"/>
    <property type="molecule type" value="Genomic_DNA"/>
</dbReference>
<keyword evidence="3" id="KW-1185">Reference proteome</keyword>
<proteinExistence type="predicted"/>
<feature type="region of interest" description="Disordered" evidence="1">
    <location>
        <begin position="1"/>
        <end position="138"/>
    </location>
</feature>